<reference evidence="2 3" key="1">
    <citation type="submission" date="2018-01" db="EMBL/GenBank/DDBJ databases">
        <title>Draft genome sequence of Sphaerisporangium sp. 7K107.</title>
        <authorList>
            <person name="Sahin N."/>
            <person name="Saygin H."/>
            <person name="Ay H."/>
        </authorList>
    </citation>
    <scope>NUCLEOTIDE SEQUENCE [LARGE SCALE GENOMIC DNA]</scope>
    <source>
        <strain evidence="2 3">7K107</strain>
    </source>
</reference>
<proteinExistence type="predicted"/>
<sequence>MNSGFKDKLLMELKAEVAERAARRRSPVLRWSPGRRFLAGAGVVGVAAAAALTVPLVTGQESPAYALTKGADGSINLKIRELRDADQVEKDLARFGISADITYLPLGKRCASGRAKPLAGDDVKITPEQLGSKDPAVKKKAHDLLDNTPSAKAIRPRDGITIYPKHIKPGQRVLIEAAENPEQVSVQRPGVAWSFSGRLVEGPIAPCQVEDEPYAYEIGDATPPAGS</sequence>
<protein>
    <submittedName>
        <fullName evidence="2">Uncharacterized protein</fullName>
    </submittedName>
</protein>
<name>A0A2W2GJS7_9ACTN</name>
<keyword evidence="1" id="KW-0472">Membrane</keyword>
<dbReference type="AlphaFoldDB" id="A0A2W2GJS7"/>
<keyword evidence="1" id="KW-1133">Transmembrane helix</keyword>
<dbReference type="EMBL" id="POUA01000082">
    <property type="protein sequence ID" value="PZG48102.1"/>
    <property type="molecule type" value="Genomic_DNA"/>
</dbReference>
<evidence type="ECO:0000313" key="3">
    <source>
        <dbReference type="Proteomes" id="UP000248544"/>
    </source>
</evidence>
<dbReference type="Proteomes" id="UP000248544">
    <property type="component" value="Unassembled WGS sequence"/>
</dbReference>
<dbReference type="RefSeq" id="WP_111167414.1">
    <property type="nucleotide sequence ID" value="NZ_POUA01000082.1"/>
</dbReference>
<feature type="transmembrane region" description="Helical" evidence="1">
    <location>
        <begin position="37"/>
        <end position="57"/>
    </location>
</feature>
<evidence type="ECO:0000313" key="2">
    <source>
        <dbReference type="EMBL" id="PZG48102.1"/>
    </source>
</evidence>
<accession>A0A2W2GJS7</accession>
<organism evidence="2 3">
    <name type="scientific">Spongiactinospora gelatinilytica</name>
    <dbReference type="NCBI Taxonomy" id="2666298"/>
    <lineage>
        <taxon>Bacteria</taxon>
        <taxon>Bacillati</taxon>
        <taxon>Actinomycetota</taxon>
        <taxon>Actinomycetes</taxon>
        <taxon>Streptosporangiales</taxon>
        <taxon>Streptosporangiaceae</taxon>
        <taxon>Spongiactinospora</taxon>
    </lineage>
</organism>
<keyword evidence="3" id="KW-1185">Reference proteome</keyword>
<gene>
    <name evidence="2" type="ORF">C1I98_12945</name>
</gene>
<evidence type="ECO:0000256" key="1">
    <source>
        <dbReference type="SAM" id="Phobius"/>
    </source>
</evidence>
<comment type="caution">
    <text evidence="2">The sequence shown here is derived from an EMBL/GenBank/DDBJ whole genome shotgun (WGS) entry which is preliminary data.</text>
</comment>
<keyword evidence="1" id="KW-0812">Transmembrane</keyword>